<accession>A0A061AHV0</accession>
<reference evidence="2" key="1">
    <citation type="journal article" date="2014" name="Genome Announc.">
        <title>Draft genome sequence of Rhodosporidium toruloides CECT1137, an oleaginous yeast of biotechnological interest.</title>
        <authorList>
            <person name="Morin N."/>
            <person name="Calcas X."/>
            <person name="Devillers H."/>
            <person name="Durrens P."/>
            <person name="Sherman D.J."/>
            <person name="Nicaud J.-M."/>
            <person name="Neuveglise C."/>
        </authorList>
    </citation>
    <scope>NUCLEOTIDE SEQUENCE</scope>
    <source>
        <strain evidence="2">CECT1137</strain>
    </source>
</reference>
<name>A0A061AHV0_RHOTO</name>
<proteinExistence type="predicted"/>
<feature type="compositionally biased region" description="Basic and acidic residues" evidence="1">
    <location>
        <begin position="202"/>
        <end position="236"/>
    </location>
</feature>
<protein>
    <submittedName>
        <fullName evidence="2">RHTO0S02e05842g1_1</fullName>
    </submittedName>
</protein>
<feature type="region of interest" description="Disordered" evidence="1">
    <location>
        <begin position="196"/>
        <end position="242"/>
    </location>
</feature>
<dbReference type="EMBL" id="LK052937">
    <property type="protein sequence ID" value="CDR36704.1"/>
    <property type="molecule type" value="Genomic_DNA"/>
</dbReference>
<evidence type="ECO:0000313" key="2">
    <source>
        <dbReference type="EMBL" id="CDR36704.1"/>
    </source>
</evidence>
<evidence type="ECO:0000256" key="1">
    <source>
        <dbReference type="SAM" id="MobiDB-lite"/>
    </source>
</evidence>
<gene>
    <name evidence="2" type="ORF">RHTO0S_02e05842g</name>
</gene>
<organism evidence="2">
    <name type="scientific">Rhodotorula toruloides</name>
    <name type="common">Yeast</name>
    <name type="synonym">Rhodosporidium toruloides</name>
    <dbReference type="NCBI Taxonomy" id="5286"/>
    <lineage>
        <taxon>Eukaryota</taxon>
        <taxon>Fungi</taxon>
        <taxon>Dikarya</taxon>
        <taxon>Basidiomycota</taxon>
        <taxon>Pucciniomycotina</taxon>
        <taxon>Microbotryomycetes</taxon>
        <taxon>Sporidiobolales</taxon>
        <taxon>Sporidiobolaceae</taxon>
        <taxon>Rhodotorula</taxon>
    </lineage>
</organism>
<sequence>MSIVSLVPEVYVDVKRIPDFLPWGLRYNAFYPYSDLFSHIVNTQATAPPWDAELEAYYRTFHPDVWLYLMMDHHTDASALESLRGRLDALRQSGLVEDSHTGAALEDLEVAIGMVEARLRKRWEKIFGLRDIRDKYFRMHGVYAGGTDYYCVDDHLNDLQFPAPAAAQHSLWPLSYRPEGNDATVRLDDDVDWTRYTLPDRPTARSEDERRRREGQRAEQDAEGREAAPRAPRWDDEAAPLLAAPVDEARSSGFSFSFSGLLRHRPTQAV</sequence>
<dbReference type="AlphaFoldDB" id="A0A061AHV0"/>
<dbReference type="OrthoDB" id="2531591at2759"/>